<comment type="caution">
    <text evidence="3">The sequence shown here is derived from an EMBL/GenBank/DDBJ whole genome shotgun (WGS) entry which is preliminary data.</text>
</comment>
<keyword evidence="2" id="KW-0472">Membrane</keyword>
<proteinExistence type="predicted"/>
<feature type="compositionally biased region" description="Polar residues" evidence="1">
    <location>
        <begin position="140"/>
        <end position="156"/>
    </location>
</feature>
<evidence type="ECO:0000256" key="1">
    <source>
        <dbReference type="SAM" id="MobiDB-lite"/>
    </source>
</evidence>
<dbReference type="Proteomes" id="UP000275408">
    <property type="component" value="Unassembled WGS sequence"/>
</dbReference>
<sequence>MKQSRYHFVLSINFCFVENLLMMSIVFLVVCGLFFVISVVMSLMLIRRSRLTYGSGRGYDLEITEEKFQSMYRSSEHAEEKSPAKFEQLKLNDVSNGVHDSIDDIKSSERQNNNMGKTSAPPGTEKEQKGTKESEKDTKTLSSFHNKAYQSTSMQSGMDLVESDVKR</sequence>
<evidence type="ECO:0000313" key="4">
    <source>
        <dbReference type="Proteomes" id="UP000275408"/>
    </source>
</evidence>
<evidence type="ECO:0000256" key="2">
    <source>
        <dbReference type="SAM" id="Phobius"/>
    </source>
</evidence>
<reference evidence="3 4" key="1">
    <citation type="journal article" date="2018" name="Sci. Rep.">
        <title>Comparative analysis of the Pocillopora damicornis genome highlights role of immune system in coral evolution.</title>
        <authorList>
            <person name="Cunning R."/>
            <person name="Bay R.A."/>
            <person name="Gillette P."/>
            <person name="Baker A.C."/>
            <person name="Traylor-Knowles N."/>
        </authorList>
    </citation>
    <scope>NUCLEOTIDE SEQUENCE [LARGE SCALE GENOMIC DNA]</scope>
    <source>
        <strain evidence="3">RSMAS</strain>
        <tissue evidence="3">Whole animal</tissue>
    </source>
</reference>
<dbReference type="OrthoDB" id="5965008at2759"/>
<keyword evidence="4" id="KW-1185">Reference proteome</keyword>
<evidence type="ECO:0000313" key="3">
    <source>
        <dbReference type="EMBL" id="RMX59432.1"/>
    </source>
</evidence>
<organism evidence="3 4">
    <name type="scientific">Pocillopora damicornis</name>
    <name type="common">Cauliflower coral</name>
    <name type="synonym">Millepora damicornis</name>
    <dbReference type="NCBI Taxonomy" id="46731"/>
    <lineage>
        <taxon>Eukaryota</taxon>
        <taxon>Metazoa</taxon>
        <taxon>Cnidaria</taxon>
        <taxon>Anthozoa</taxon>
        <taxon>Hexacorallia</taxon>
        <taxon>Scleractinia</taxon>
        <taxon>Astrocoeniina</taxon>
        <taxon>Pocilloporidae</taxon>
        <taxon>Pocillopora</taxon>
    </lineage>
</organism>
<keyword evidence="2" id="KW-0812">Transmembrane</keyword>
<feature type="compositionally biased region" description="Basic and acidic residues" evidence="1">
    <location>
        <begin position="124"/>
        <end position="139"/>
    </location>
</feature>
<gene>
    <name evidence="3" type="ORF">pdam_00013038</name>
</gene>
<dbReference type="EMBL" id="RCHS01000353">
    <property type="protein sequence ID" value="RMX59432.1"/>
    <property type="molecule type" value="Genomic_DNA"/>
</dbReference>
<protein>
    <submittedName>
        <fullName evidence="3">Uncharacterized protein</fullName>
    </submittedName>
</protein>
<feature type="compositionally biased region" description="Basic and acidic residues" evidence="1">
    <location>
        <begin position="100"/>
        <end position="109"/>
    </location>
</feature>
<keyword evidence="2" id="KW-1133">Transmembrane helix</keyword>
<feature type="transmembrane region" description="Helical" evidence="2">
    <location>
        <begin position="20"/>
        <end position="46"/>
    </location>
</feature>
<accession>A0A3M6V0L0</accession>
<feature type="compositionally biased region" description="Basic and acidic residues" evidence="1">
    <location>
        <begin position="72"/>
        <end position="90"/>
    </location>
</feature>
<name>A0A3M6V0L0_POCDA</name>
<dbReference type="AlphaFoldDB" id="A0A3M6V0L0"/>
<feature type="region of interest" description="Disordered" evidence="1">
    <location>
        <begin position="72"/>
        <end position="167"/>
    </location>
</feature>